<evidence type="ECO:0000313" key="2">
    <source>
        <dbReference type="EMBL" id="KAF7328213.1"/>
    </source>
</evidence>
<protein>
    <submittedName>
        <fullName evidence="2">Uncharacterized protein</fullName>
    </submittedName>
</protein>
<comment type="caution">
    <text evidence="2">The sequence shown here is derived from an EMBL/GenBank/DDBJ whole genome shotgun (WGS) entry which is preliminary data.</text>
</comment>
<dbReference type="Proteomes" id="UP000620124">
    <property type="component" value="Unassembled WGS sequence"/>
</dbReference>
<proteinExistence type="predicted"/>
<dbReference type="EMBL" id="JACAZI010000037">
    <property type="protein sequence ID" value="KAF7328213.1"/>
    <property type="molecule type" value="Genomic_DNA"/>
</dbReference>
<reference evidence="2" key="1">
    <citation type="submission" date="2020-05" db="EMBL/GenBank/DDBJ databases">
        <title>Mycena genomes resolve the evolution of fungal bioluminescence.</title>
        <authorList>
            <person name="Tsai I.J."/>
        </authorList>
    </citation>
    <scope>NUCLEOTIDE SEQUENCE</scope>
    <source>
        <strain evidence="2">CCC161011</strain>
    </source>
</reference>
<gene>
    <name evidence="2" type="ORF">MVEN_02561000</name>
</gene>
<feature type="region of interest" description="Disordered" evidence="1">
    <location>
        <begin position="1"/>
        <end position="20"/>
    </location>
</feature>
<keyword evidence="3" id="KW-1185">Reference proteome</keyword>
<organism evidence="2 3">
    <name type="scientific">Mycena venus</name>
    <dbReference type="NCBI Taxonomy" id="2733690"/>
    <lineage>
        <taxon>Eukaryota</taxon>
        <taxon>Fungi</taxon>
        <taxon>Dikarya</taxon>
        <taxon>Basidiomycota</taxon>
        <taxon>Agaricomycotina</taxon>
        <taxon>Agaricomycetes</taxon>
        <taxon>Agaricomycetidae</taxon>
        <taxon>Agaricales</taxon>
        <taxon>Marasmiineae</taxon>
        <taxon>Mycenaceae</taxon>
        <taxon>Mycena</taxon>
    </lineage>
</organism>
<name>A0A8H6TZ97_9AGAR</name>
<evidence type="ECO:0000313" key="3">
    <source>
        <dbReference type="Proteomes" id="UP000620124"/>
    </source>
</evidence>
<sequence>MEAVLSTQRSERGTGLSVFPGSRTTGLEGVAVGLGPGDIDWDIGDQLDFVPSSQPSQDGEELFLMTPPHRLPHFGIPHHSNTTGVYSPVSEGVAGHANGAAGDVSMESGLRRARLVRRASPVKPSPTTKNITPRCFNLVRRVTKGPSERLVRAAELEQKRQQARKKAQRIMKKIHALARVTVRLRCKHRSLCAFVTAKSEEDKENSFWIP</sequence>
<evidence type="ECO:0000256" key="1">
    <source>
        <dbReference type="SAM" id="MobiDB-lite"/>
    </source>
</evidence>
<accession>A0A8H6TZ97</accession>
<dbReference type="OrthoDB" id="3060398at2759"/>
<dbReference type="AlphaFoldDB" id="A0A8H6TZ97"/>